<proteinExistence type="predicted"/>
<evidence type="ECO:0000256" key="1">
    <source>
        <dbReference type="SAM" id="MobiDB-lite"/>
    </source>
</evidence>
<dbReference type="Proteomes" id="UP000239156">
    <property type="component" value="Unassembled WGS sequence"/>
</dbReference>
<keyword evidence="3" id="KW-1185">Reference proteome</keyword>
<dbReference type="AlphaFoldDB" id="A0A2S4UEG4"/>
<dbReference type="VEuPathDB" id="FungiDB:PSHT_15024"/>
<evidence type="ECO:0000313" key="2">
    <source>
        <dbReference type="EMBL" id="POV95649.1"/>
    </source>
</evidence>
<dbReference type="VEuPathDB" id="FungiDB:PSTT_16129"/>
<evidence type="ECO:0000313" key="3">
    <source>
        <dbReference type="Proteomes" id="UP000239156"/>
    </source>
</evidence>
<dbReference type="EMBL" id="PKSL01000334">
    <property type="protein sequence ID" value="POV95649.1"/>
    <property type="molecule type" value="Genomic_DNA"/>
</dbReference>
<comment type="caution">
    <text evidence="2">The sequence shown here is derived from an EMBL/GenBank/DDBJ whole genome shotgun (WGS) entry which is preliminary data.</text>
</comment>
<organism evidence="2 3">
    <name type="scientific">Puccinia striiformis</name>
    <dbReference type="NCBI Taxonomy" id="27350"/>
    <lineage>
        <taxon>Eukaryota</taxon>
        <taxon>Fungi</taxon>
        <taxon>Dikarya</taxon>
        <taxon>Basidiomycota</taxon>
        <taxon>Pucciniomycotina</taxon>
        <taxon>Pucciniomycetes</taxon>
        <taxon>Pucciniales</taxon>
        <taxon>Pucciniaceae</taxon>
        <taxon>Puccinia</taxon>
    </lineage>
</organism>
<gene>
    <name evidence="2" type="ORF">PSTT_16129</name>
</gene>
<name>A0A2S4UEG4_9BASI</name>
<reference evidence="2" key="1">
    <citation type="submission" date="2017-12" db="EMBL/GenBank/DDBJ databases">
        <title>Gene loss provides genomic basis for host adaptation in cereal stripe rust fungi.</title>
        <authorList>
            <person name="Xia C."/>
        </authorList>
    </citation>
    <scope>NUCLEOTIDE SEQUENCE [LARGE SCALE GENOMIC DNA]</scope>
    <source>
        <strain evidence="2">93-210</strain>
    </source>
</reference>
<protein>
    <submittedName>
        <fullName evidence="2">Uncharacterized protein</fullName>
    </submittedName>
</protein>
<accession>A0A2S4UEG4</accession>
<feature type="region of interest" description="Disordered" evidence="1">
    <location>
        <begin position="30"/>
        <end position="49"/>
    </location>
</feature>
<sequence length="204" mass="22176">MLPTSFISLTMSESSDTINTTRDSLIPAYQATSTAPGPNRDPHDSQSPLVTDPIATFTTGKRVWHSVTPRATSIIAINAGVSGTTFQQFQAMVAEQCNDQHADTAAIINRSITSGRPQIKLAVGIPRVNLSRTTRPRVMPSPKDFTKRAFTEDILGQQALRGAATQKSGSTGMDTVFLRKLARLYPNYKSVGSDWLVCPPYHPT</sequence>